<name>A0A553SJ46_NIACI</name>
<dbReference type="AlphaFoldDB" id="A0A553SJ46"/>
<dbReference type="EMBL" id="RIBP01000004">
    <property type="protein sequence ID" value="TRZ37009.1"/>
    <property type="molecule type" value="Genomic_DNA"/>
</dbReference>
<comment type="caution">
    <text evidence="1">The sequence shown here is derived from an EMBL/GenBank/DDBJ whole genome shotgun (WGS) entry which is preliminary data.</text>
</comment>
<organism evidence="1 2">
    <name type="scientific">Niallia circulans</name>
    <name type="common">Bacillus circulans</name>
    <dbReference type="NCBI Taxonomy" id="1397"/>
    <lineage>
        <taxon>Bacteria</taxon>
        <taxon>Bacillati</taxon>
        <taxon>Bacillota</taxon>
        <taxon>Bacilli</taxon>
        <taxon>Bacillales</taxon>
        <taxon>Bacillaceae</taxon>
        <taxon>Niallia</taxon>
    </lineage>
</organism>
<dbReference type="Proteomes" id="UP000319837">
    <property type="component" value="Unassembled WGS sequence"/>
</dbReference>
<evidence type="ECO:0000313" key="2">
    <source>
        <dbReference type="Proteomes" id="UP000319837"/>
    </source>
</evidence>
<accession>A0A553SJ46</accession>
<dbReference type="RefSeq" id="WP_185765399.1">
    <property type="nucleotide sequence ID" value="NZ_RIBP01000004.1"/>
</dbReference>
<protein>
    <submittedName>
        <fullName evidence="1">SHOCT domain-containing protein</fullName>
    </submittedName>
</protein>
<proteinExistence type="predicted"/>
<evidence type="ECO:0000313" key="1">
    <source>
        <dbReference type="EMBL" id="TRZ37009.1"/>
    </source>
</evidence>
<gene>
    <name evidence="1" type="ORF">CEQ21_16060</name>
</gene>
<sequence length="250" mass="28443">MAILICFLIAGVCFWLVALINKGEDKIENIRQLSVNEVVKENKITISKRYDMKMVYTLIHDNKKKCIWVILYSRPKDFIKQFNYQDIIQVEMKEDDETVSVTSRTSQLGGALVGGALAGGVGAVIGGLSGKQKQKRAVKSIKLILTIDDLENPIYTIEIERFHKPADTNSREYANAYNVALNWFKLLEVIIKQGDKEYNVERNKQLMNNDETKILNSSVADELTKLALLLREGVLTEEEFNIQKKRLLSS</sequence>
<reference evidence="2" key="1">
    <citation type="submission" date="2018-10" db="EMBL/GenBank/DDBJ databases">
        <title>FDA dAtabase for Regulatory Grade micrObial Sequences (FDA-ARGOS): Supporting development and validation of Infectious Disease Dx tests.</title>
        <authorList>
            <person name="Minogue T."/>
            <person name="Wolcott M."/>
            <person name="Wasieloski L."/>
            <person name="Aguilar W."/>
            <person name="Moore D."/>
            <person name="Tallon L."/>
            <person name="Sadzewicz L."/>
            <person name="Sengamalay N."/>
            <person name="Ott S."/>
            <person name="Godinez A."/>
            <person name="Nagaraj S."/>
            <person name="Vavikolanu K."/>
            <person name="Vyas G."/>
            <person name="Nadendla S."/>
            <person name="George J."/>
            <person name="Sichtig H."/>
        </authorList>
    </citation>
    <scope>NUCLEOTIDE SEQUENCE [LARGE SCALE GENOMIC DNA]</scope>
    <source>
        <strain evidence="2">FDAARGOS_343</strain>
    </source>
</reference>